<keyword evidence="13" id="KW-1185">Reference proteome</keyword>
<dbReference type="PRINTS" id="PR01437">
    <property type="entry name" value="NUOXDRDTASE4"/>
</dbReference>
<dbReference type="PANTHER" id="PTHR42703">
    <property type="entry name" value="NADH DEHYDROGENASE"/>
    <property type="match status" value="1"/>
</dbReference>
<dbReference type="GO" id="GO:0042773">
    <property type="term" value="P:ATP synthesis coupled electron transport"/>
    <property type="evidence" value="ECO:0007669"/>
    <property type="project" value="InterPro"/>
</dbReference>
<keyword evidence="5 8" id="KW-0812">Transmembrane</keyword>
<feature type="transmembrane region" description="Helical" evidence="10">
    <location>
        <begin position="106"/>
        <end position="125"/>
    </location>
</feature>
<evidence type="ECO:0000256" key="1">
    <source>
        <dbReference type="ARBA" id="ARBA00002378"/>
    </source>
</evidence>
<dbReference type="NCBIfam" id="NF009306">
    <property type="entry name" value="PRK12663.1"/>
    <property type="match status" value="1"/>
</dbReference>
<comment type="similarity">
    <text evidence="3">Belongs to the CPA3 antiporters (TC 2.A.63) subunit D family.</text>
</comment>
<organism evidence="12 13">
    <name type="scientific">Roseicyclus mahoneyensis</name>
    <dbReference type="NCBI Taxonomy" id="164332"/>
    <lineage>
        <taxon>Bacteria</taxon>
        <taxon>Pseudomonadati</taxon>
        <taxon>Pseudomonadota</taxon>
        <taxon>Alphaproteobacteria</taxon>
        <taxon>Rhodobacterales</taxon>
        <taxon>Roseobacteraceae</taxon>
        <taxon>Roseicyclus</taxon>
    </lineage>
</organism>
<dbReference type="Pfam" id="PF00361">
    <property type="entry name" value="Proton_antipo_M"/>
    <property type="match status" value="1"/>
</dbReference>
<reference evidence="12 13" key="1">
    <citation type="submission" date="2018-05" db="EMBL/GenBank/DDBJ databases">
        <title>Genomic Encyclopedia of Type Strains, Phase IV (KMG-IV): sequencing the most valuable type-strain genomes for metagenomic binning, comparative biology and taxonomic classification.</title>
        <authorList>
            <person name="Goeker M."/>
        </authorList>
    </citation>
    <scope>NUCLEOTIDE SEQUENCE [LARGE SCALE GENOMIC DNA]</scope>
    <source>
        <strain evidence="12 13">DSM 16097</strain>
    </source>
</reference>
<evidence type="ECO:0000256" key="2">
    <source>
        <dbReference type="ARBA" id="ARBA00004651"/>
    </source>
</evidence>
<feature type="transmembrane region" description="Helical" evidence="10">
    <location>
        <begin position="30"/>
        <end position="51"/>
    </location>
</feature>
<dbReference type="EMBL" id="QGGW01000009">
    <property type="protein sequence ID" value="PWK59115.1"/>
    <property type="molecule type" value="Genomic_DNA"/>
</dbReference>
<dbReference type="AlphaFoldDB" id="A0A316GFV0"/>
<dbReference type="GO" id="GO:0008137">
    <property type="term" value="F:NADH dehydrogenase (ubiquinone) activity"/>
    <property type="evidence" value="ECO:0007669"/>
    <property type="project" value="InterPro"/>
</dbReference>
<evidence type="ECO:0000256" key="3">
    <source>
        <dbReference type="ARBA" id="ARBA00005346"/>
    </source>
</evidence>
<feature type="transmembrane region" description="Helical" evidence="10">
    <location>
        <begin position="6"/>
        <end position="23"/>
    </location>
</feature>
<feature type="transmembrane region" description="Helical" evidence="10">
    <location>
        <begin position="235"/>
        <end position="256"/>
    </location>
</feature>
<comment type="function">
    <text evidence="1">NDH-1 shuttles electrons from NADH, via FMN and iron-sulfur (Fe-S) centers, to quinones in the respiratory chain. The immediate electron acceptor for the enzyme in this species is believed to be ubiquinone. Couples the redox reaction to proton translocation (for every two electrons transferred, four hydrogen ions are translocated across the cytoplasmic membrane), and thus conserves the redox energy in a proton gradient.</text>
</comment>
<feature type="domain" description="NADH:quinone oxidoreductase/Mrp antiporter transmembrane" evidence="11">
    <location>
        <begin position="127"/>
        <end position="412"/>
    </location>
</feature>
<comment type="subcellular location">
    <subcellularLocation>
        <location evidence="2">Cell membrane</location>
        <topology evidence="2">Multi-pass membrane protein</topology>
    </subcellularLocation>
    <subcellularLocation>
        <location evidence="8">Membrane</location>
        <topology evidence="8">Multi-pass membrane protein</topology>
    </subcellularLocation>
</comment>
<protein>
    <submittedName>
        <fullName evidence="12">Multisubunit sodium/proton antiporter MrpD subunit</fullName>
    </submittedName>
</protein>
<keyword evidence="4" id="KW-1003">Cell membrane</keyword>
<feature type="transmembrane region" description="Helical" evidence="10">
    <location>
        <begin position="161"/>
        <end position="182"/>
    </location>
</feature>
<evidence type="ECO:0000256" key="5">
    <source>
        <dbReference type="ARBA" id="ARBA00022692"/>
    </source>
</evidence>
<dbReference type="OrthoDB" id="9768329at2"/>
<comment type="caution">
    <text evidence="12">The sequence shown here is derived from an EMBL/GenBank/DDBJ whole genome shotgun (WGS) entry which is preliminary data.</text>
</comment>
<evidence type="ECO:0000259" key="11">
    <source>
        <dbReference type="Pfam" id="PF00361"/>
    </source>
</evidence>
<evidence type="ECO:0000256" key="6">
    <source>
        <dbReference type="ARBA" id="ARBA00022989"/>
    </source>
</evidence>
<feature type="region of interest" description="Disordered" evidence="9">
    <location>
        <begin position="506"/>
        <end position="533"/>
    </location>
</feature>
<dbReference type="InterPro" id="IPR050586">
    <property type="entry name" value="CPA3_Na-H_Antiporter_D"/>
</dbReference>
<dbReference type="Proteomes" id="UP000245708">
    <property type="component" value="Unassembled WGS sequence"/>
</dbReference>
<accession>A0A316GFV0</accession>
<keyword evidence="7 10" id="KW-0472">Membrane</keyword>
<dbReference type="InterPro" id="IPR001750">
    <property type="entry name" value="ND/Mrp_TM"/>
</dbReference>
<feature type="transmembrane region" description="Helical" evidence="10">
    <location>
        <begin position="326"/>
        <end position="346"/>
    </location>
</feature>
<feature type="transmembrane region" description="Helical" evidence="10">
    <location>
        <begin position="367"/>
        <end position="389"/>
    </location>
</feature>
<keyword evidence="6 10" id="KW-1133">Transmembrane helix</keyword>
<evidence type="ECO:0000256" key="10">
    <source>
        <dbReference type="SAM" id="Phobius"/>
    </source>
</evidence>
<evidence type="ECO:0000256" key="8">
    <source>
        <dbReference type="RuleBase" id="RU000320"/>
    </source>
</evidence>
<name>A0A316GFV0_9RHOB</name>
<feature type="transmembrane region" description="Helical" evidence="10">
    <location>
        <begin position="401"/>
        <end position="421"/>
    </location>
</feature>
<evidence type="ECO:0000256" key="7">
    <source>
        <dbReference type="ARBA" id="ARBA00023136"/>
    </source>
</evidence>
<feature type="transmembrane region" description="Helical" evidence="10">
    <location>
        <begin position="202"/>
        <end position="228"/>
    </location>
</feature>
<dbReference type="RefSeq" id="WP_109669929.1">
    <property type="nucleotide sequence ID" value="NZ_QGGW01000009.1"/>
</dbReference>
<sequence>MSWVLASPIIIPFATAVLAFLFRRGPEGRWLSVIGSAALLAASIVLMIEVLDDGVVAAQMGQWAAPFGITLVADLLSAVMVVITGITGLAVAVYALSDIDQRKEALGYHALFQVLLAGVCGAFLTGDIFNLYVWFEVMLISSFGLLILGGQKMQLDGGIKYVTLNLVSTILFLAGVGLLYGMTGTLNMADLHGAVQRVENPGLLVVIAVMFMIAFGVKAAVFPLFFWLPASYHTPAFSVSAIFAGLLTKVGVYALIRTFTLIFTTDVAYTHTILLWVAGFTMVTGVLGAAAMNDFRRILSFHIVSQIGYMILGLALYTPLALVGAVFYLVHHIIVKANLFLVAGVAQRIAGSTDLDRIGGLYRHAPLLGLLFLIPAFSLAGFPPLSGFWAKYVLIKASLDAEHYVLAGVALAVGLLTIYSMTKIWGNAFWKPHPDGAEPRLSQLSGTDRAALLTPIAVLAGMTCVIGFFPEPFVQFAERAAAQLLDPTDYVAAVLGTSDVPDLSGSTGFATPDVPVPDGVDALPETPETEVAP</sequence>
<proteinExistence type="inferred from homology"/>
<evidence type="ECO:0000256" key="4">
    <source>
        <dbReference type="ARBA" id="ARBA00022475"/>
    </source>
</evidence>
<feature type="transmembrane region" description="Helical" evidence="10">
    <location>
        <begin position="450"/>
        <end position="469"/>
    </location>
</feature>
<evidence type="ECO:0000313" key="13">
    <source>
        <dbReference type="Proteomes" id="UP000245708"/>
    </source>
</evidence>
<dbReference type="GO" id="GO:0005886">
    <property type="term" value="C:plasma membrane"/>
    <property type="evidence" value="ECO:0007669"/>
    <property type="project" value="UniProtKB-SubCell"/>
</dbReference>
<evidence type="ECO:0000313" key="12">
    <source>
        <dbReference type="EMBL" id="PWK59115.1"/>
    </source>
</evidence>
<gene>
    <name evidence="12" type="ORF">C7455_10937</name>
</gene>
<evidence type="ECO:0000256" key="9">
    <source>
        <dbReference type="SAM" id="MobiDB-lite"/>
    </source>
</evidence>
<feature type="transmembrane region" description="Helical" evidence="10">
    <location>
        <begin position="131"/>
        <end position="149"/>
    </location>
</feature>
<feature type="transmembrane region" description="Helical" evidence="10">
    <location>
        <begin position="268"/>
        <end position="291"/>
    </location>
</feature>
<dbReference type="InterPro" id="IPR003918">
    <property type="entry name" value="NADH_UbQ_OxRdtase"/>
</dbReference>
<feature type="transmembrane region" description="Helical" evidence="10">
    <location>
        <begin position="298"/>
        <end position="320"/>
    </location>
</feature>
<feature type="transmembrane region" description="Helical" evidence="10">
    <location>
        <begin position="63"/>
        <end position="94"/>
    </location>
</feature>
<dbReference type="PANTHER" id="PTHR42703:SF1">
    <property type="entry name" value="NA(+)_H(+) ANTIPORTER SUBUNIT D1"/>
    <property type="match status" value="1"/>
</dbReference>